<gene>
    <name evidence="1" type="ORF">APLA_LOCUS3353</name>
</gene>
<sequence length="84" mass="9761">MITIININIVLISTVEEADRSGEWVDLTVSPNLIWKRQHVVTLEEVIIIGEDHALSRLLHLRPLKWLICHLSLDPNIYRRPPHP</sequence>
<dbReference type="Proteomes" id="UP000494256">
    <property type="component" value="Unassembled WGS sequence"/>
</dbReference>
<evidence type="ECO:0000313" key="2">
    <source>
        <dbReference type="Proteomes" id="UP000494256"/>
    </source>
</evidence>
<name>A0A8S0Z837_ARCPL</name>
<reference evidence="1 2" key="1">
    <citation type="submission" date="2020-04" db="EMBL/GenBank/DDBJ databases">
        <authorList>
            <person name="Wallbank WR R."/>
            <person name="Pardo Diaz C."/>
            <person name="Kozak K."/>
            <person name="Martin S."/>
            <person name="Jiggins C."/>
            <person name="Moest M."/>
            <person name="Warren A I."/>
            <person name="Byers J.R.P. K."/>
            <person name="Montejo-Kovacevich G."/>
            <person name="Yen C E."/>
        </authorList>
    </citation>
    <scope>NUCLEOTIDE SEQUENCE [LARGE SCALE GENOMIC DNA]</scope>
</reference>
<evidence type="ECO:0000313" key="1">
    <source>
        <dbReference type="EMBL" id="CAB3228088.1"/>
    </source>
</evidence>
<comment type="caution">
    <text evidence="1">The sequence shown here is derived from an EMBL/GenBank/DDBJ whole genome shotgun (WGS) entry which is preliminary data.</text>
</comment>
<accession>A0A8S0Z837</accession>
<proteinExistence type="predicted"/>
<organism evidence="1 2">
    <name type="scientific">Arctia plantaginis</name>
    <name type="common">Wood tiger moth</name>
    <name type="synonym">Phalaena plantaginis</name>
    <dbReference type="NCBI Taxonomy" id="874455"/>
    <lineage>
        <taxon>Eukaryota</taxon>
        <taxon>Metazoa</taxon>
        <taxon>Ecdysozoa</taxon>
        <taxon>Arthropoda</taxon>
        <taxon>Hexapoda</taxon>
        <taxon>Insecta</taxon>
        <taxon>Pterygota</taxon>
        <taxon>Neoptera</taxon>
        <taxon>Endopterygota</taxon>
        <taxon>Lepidoptera</taxon>
        <taxon>Glossata</taxon>
        <taxon>Ditrysia</taxon>
        <taxon>Noctuoidea</taxon>
        <taxon>Erebidae</taxon>
        <taxon>Arctiinae</taxon>
        <taxon>Arctia</taxon>
    </lineage>
</organism>
<dbReference type="AlphaFoldDB" id="A0A8S0Z837"/>
<dbReference type="OrthoDB" id="5835829at2759"/>
<dbReference type="EMBL" id="CADEBD010000281">
    <property type="protein sequence ID" value="CAB3228088.1"/>
    <property type="molecule type" value="Genomic_DNA"/>
</dbReference>
<protein>
    <submittedName>
        <fullName evidence="1">Uncharacterized protein</fullName>
    </submittedName>
</protein>